<evidence type="ECO:0000259" key="4">
    <source>
        <dbReference type="PROSITE" id="PS01124"/>
    </source>
</evidence>
<dbReference type="InterPro" id="IPR009057">
    <property type="entry name" value="Homeodomain-like_sf"/>
</dbReference>
<dbReference type="EMBL" id="QKXQ01000410">
    <property type="protein sequence ID" value="REH93349.1"/>
    <property type="molecule type" value="Genomic_DNA"/>
</dbReference>
<dbReference type="OrthoDB" id="9813413at2"/>
<sequence length="278" mass="32880">MQLLWKIFKRDHLDANIDECGIEIGTLQSKYEYIVTKPAVLHIVTSGTGTLVYNDKIYQLYKGDIFLLQRGIHVLYYASSHDPWTYYWVGFSGKLAMDFLNRTQLVDTCVIQNEDTTEISHLIYQMCQRAVSYNISVSDDISLLSELYRLLSLLHHYFPRAFKVTHNEMYKTVREAIQYMHQNYMKSIKVQDISRHVNVSRSYLYKIFMKNVDQSPQQYLIQLRMYHAARLIKETDKQNQEIAYLVGYKDPLRFAKSFKKHFGITATDYRKKFKSSLN</sequence>
<comment type="caution">
    <text evidence="5">The sequence shown here is derived from an EMBL/GenBank/DDBJ whole genome shotgun (WGS) entry which is preliminary data.</text>
</comment>
<name>A0A3E0INA0_9STAP</name>
<dbReference type="RefSeq" id="WP_116094726.1">
    <property type="nucleotide sequence ID" value="NZ_QKXQ01000410.1"/>
</dbReference>
<evidence type="ECO:0000313" key="6">
    <source>
        <dbReference type="Proteomes" id="UP000256562"/>
    </source>
</evidence>
<dbReference type="SUPFAM" id="SSF46689">
    <property type="entry name" value="Homeodomain-like"/>
    <property type="match status" value="2"/>
</dbReference>
<dbReference type="Gene3D" id="2.60.120.280">
    <property type="entry name" value="Regulatory protein AraC"/>
    <property type="match status" value="1"/>
</dbReference>
<evidence type="ECO:0000313" key="5">
    <source>
        <dbReference type="EMBL" id="REH93349.1"/>
    </source>
</evidence>
<dbReference type="GO" id="GO:0043565">
    <property type="term" value="F:sequence-specific DNA binding"/>
    <property type="evidence" value="ECO:0007669"/>
    <property type="project" value="InterPro"/>
</dbReference>
<evidence type="ECO:0000256" key="3">
    <source>
        <dbReference type="ARBA" id="ARBA00023163"/>
    </source>
</evidence>
<dbReference type="AlphaFoldDB" id="A0A3E0INA0"/>
<dbReference type="Gene3D" id="1.10.10.60">
    <property type="entry name" value="Homeodomain-like"/>
    <property type="match status" value="2"/>
</dbReference>
<dbReference type="PANTHER" id="PTHR43280">
    <property type="entry name" value="ARAC-FAMILY TRANSCRIPTIONAL REGULATOR"/>
    <property type="match status" value="1"/>
</dbReference>
<protein>
    <submittedName>
        <fullName evidence="5">AraC family transcriptional regulator</fullName>
    </submittedName>
</protein>
<dbReference type="PROSITE" id="PS01124">
    <property type="entry name" value="HTH_ARAC_FAMILY_2"/>
    <property type="match status" value="1"/>
</dbReference>
<dbReference type="CDD" id="cd06986">
    <property type="entry name" value="cupin_MmsR-like_N"/>
    <property type="match status" value="1"/>
</dbReference>
<keyword evidence="1" id="KW-0805">Transcription regulation</keyword>
<dbReference type="InterPro" id="IPR018060">
    <property type="entry name" value="HTH_AraC"/>
</dbReference>
<dbReference type="InterPro" id="IPR037923">
    <property type="entry name" value="HTH-like"/>
</dbReference>
<dbReference type="SMART" id="SM00342">
    <property type="entry name" value="HTH_ARAC"/>
    <property type="match status" value="1"/>
</dbReference>
<dbReference type="Pfam" id="PF12833">
    <property type="entry name" value="HTH_18"/>
    <property type="match status" value="1"/>
</dbReference>
<keyword evidence="3" id="KW-0804">Transcription</keyword>
<gene>
    <name evidence="5" type="ORF">DOS83_08950</name>
</gene>
<proteinExistence type="predicted"/>
<evidence type="ECO:0000256" key="2">
    <source>
        <dbReference type="ARBA" id="ARBA00023125"/>
    </source>
</evidence>
<dbReference type="Pfam" id="PF02311">
    <property type="entry name" value="AraC_binding"/>
    <property type="match status" value="1"/>
</dbReference>
<evidence type="ECO:0000256" key="1">
    <source>
        <dbReference type="ARBA" id="ARBA00023015"/>
    </source>
</evidence>
<dbReference type="InterPro" id="IPR003313">
    <property type="entry name" value="AraC-bd"/>
</dbReference>
<reference evidence="5 6" key="1">
    <citation type="journal article" date="2018" name="Vet. Microbiol.">
        <title>Characterisation of Staphylococcus felis isolated from cats using whole genome sequencing.</title>
        <authorList>
            <person name="Worthing K."/>
            <person name="Pang S."/>
            <person name="Trott D.J."/>
            <person name="Abraham S."/>
            <person name="Coombs G.W."/>
            <person name="Jordan D."/>
            <person name="McIntyre L."/>
            <person name="Davies M.R."/>
            <person name="Norris J."/>
        </authorList>
    </citation>
    <scope>NUCLEOTIDE SEQUENCE [LARGE SCALE GENOMIC DNA]</scope>
    <source>
        <strain evidence="5 6">F9</strain>
    </source>
</reference>
<dbReference type="PANTHER" id="PTHR43280:SF30">
    <property type="entry name" value="MMSAB OPERON REGULATORY PROTEIN"/>
    <property type="match status" value="1"/>
</dbReference>
<organism evidence="5 6">
    <name type="scientific">Staphylococcus felis</name>
    <dbReference type="NCBI Taxonomy" id="46127"/>
    <lineage>
        <taxon>Bacteria</taxon>
        <taxon>Bacillati</taxon>
        <taxon>Bacillota</taxon>
        <taxon>Bacilli</taxon>
        <taxon>Bacillales</taxon>
        <taxon>Staphylococcaceae</taxon>
        <taxon>Staphylococcus</taxon>
    </lineage>
</organism>
<dbReference type="Proteomes" id="UP000256562">
    <property type="component" value="Unassembled WGS sequence"/>
</dbReference>
<dbReference type="GO" id="GO:0003700">
    <property type="term" value="F:DNA-binding transcription factor activity"/>
    <property type="evidence" value="ECO:0007669"/>
    <property type="project" value="InterPro"/>
</dbReference>
<keyword evidence="2" id="KW-0238">DNA-binding</keyword>
<dbReference type="SUPFAM" id="SSF51215">
    <property type="entry name" value="Regulatory protein AraC"/>
    <property type="match status" value="1"/>
</dbReference>
<feature type="domain" description="HTH araC/xylS-type" evidence="4">
    <location>
        <begin position="174"/>
        <end position="272"/>
    </location>
</feature>
<accession>A0A3E0INA0</accession>